<accession>A0A401YX51</accession>
<reference evidence="2 3" key="1">
    <citation type="submission" date="2018-12" db="EMBL/GenBank/DDBJ databases">
        <title>Draft genome sequence of Embleya hyalina NBRC 13850T.</title>
        <authorList>
            <person name="Komaki H."/>
            <person name="Hosoyama A."/>
            <person name="Kimura A."/>
            <person name="Ichikawa N."/>
            <person name="Tamura T."/>
        </authorList>
    </citation>
    <scope>NUCLEOTIDE SEQUENCE [LARGE SCALE GENOMIC DNA]</scope>
    <source>
        <strain evidence="2 3">NBRC 13850</strain>
    </source>
</reference>
<feature type="region of interest" description="Disordered" evidence="1">
    <location>
        <begin position="1"/>
        <end position="29"/>
    </location>
</feature>
<comment type="caution">
    <text evidence="2">The sequence shown here is derived from an EMBL/GenBank/DDBJ whole genome shotgun (WGS) entry which is preliminary data.</text>
</comment>
<evidence type="ECO:0000313" key="3">
    <source>
        <dbReference type="Proteomes" id="UP000286931"/>
    </source>
</evidence>
<keyword evidence="3" id="KW-1185">Reference proteome</keyword>
<evidence type="ECO:0000313" key="2">
    <source>
        <dbReference type="EMBL" id="GCD99151.1"/>
    </source>
</evidence>
<gene>
    <name evidence="2" type="ORF">EHYA_06864</name>
</gene>
<dbReference type="EMBL" id="BIFH01000031">
    <property type="protein sequence ID" value="GCD99151.1"/>
    <property type="molecule type" value="Genomic_DNA"/>
</dbReference>
<name>A0A401YX51_9ACTN</name>
<protein>
    <submittedName>
        <fullName evidence="2">Uncharacterized protein</fullName>
    </submittedName>
</protein>
<proteinExistence type="predicted"/>
<dbReference type="Proteomes" id="UP000286931">
    <property type="component" value="Unassembled WGS sequence"/>
</dbReference>
<sequence length="29" mass="3029">MSMNSAPRVRAGTTRGYTSVSANGSAVNW</sequence>
<organism evidence="2 3">
    <name type="scientific">Embleya hyalina</name>
    <dbReference type="NCBI Taxonomy" id="516124"/>
    <lineage>
        <taxon>Bacteria</taxon>
        <taxon>Bacillati</taxon>
        <taxon>Actinomycetota</taxon>
        <taxon>Actinomycetes</taxon>
        <taxon>Kitasatosporales</taxon>
        <taxon>Streptomycetaceae</taxon>
        <taxon>Embleya</taxon>
    </lineage>
</organism>
<evidence type="ECO:0000256" key="1">
    <source>
        <dbReference type="SAM" id="MobiDB-lite"/>
    </source>
</evidence>
<feature type="compositionally biased region" description="Polar residues" evidence="1">
    <location>
        <begin position="15"/>
        <end position="29"/>
    </location>
</feature>
<dbReference type="AlphaFoldDB" id="A0A401YX51"/>